<name>A0A382C1I1_9ZZZZ</name>
<gene>
    <name evidence="2" type="ORF">METZ01_LOCUS172784</name>
</gene>
<proteinExistence type="predicted"/>
<organism evidence="2">
    <name type="scientific">marine metagenome</name>
    <dbReference type="NCBI Taxonomy" id="408172"/>
    <lineage>
        <taxon>unclassified sequences</taxon>
        <taxon>metagenomes</taxon>
        <taxon>ecological metagenomes</taxon>
    </lineage>
</organism>
<feature type="transmembrane region" description="Helical" evidence="1">
    <location>
        <begin position="43"/>
        <end position="65"/>
    </location>
</feature>
<dbReference type="AlphaFoldDB" id="A0A382C1I1"/>
<dbReference type="EMBL" id="UINC01032375">
    <property type="protein sequence ID" value="SVB19930.1"/>
    <property type="molecule type" value="Genomic_DNA"/>
</dbReference>
<sequence>VTRNIVKGIRVEFLLEFLPDLRIQIPPEFAMSHWVITVIRLQFLALTTILLTSLLGLIIVESYYWNSSSVCEICRFHPELGWETTPSKTVIAGELTYATNSMGMRSGEVD</sequence>
<evidence type="ECO:0000313" key="2">
    <source>
        <dbReference type="EMBL" id="SVB19930.1"/>
    </source>
</evidence>
<accession>A0A382C1I1</accession>
<keyword evidence="1" id="KW-0472">Membrane</keyword>
<protein>
    <submittedName>
        <fullName evidence="2">Uncharacterized protein</fullName>
    </submittedName>
</protein>
<keyword evidence="1" id="KW-0812">Transmembrane</keyword>
<reference evidence="2" key="1">
    <citation type="submission" date="2018-05" db="EMBL/GenBank/DDBJ databases">
        <authorList>
            <person name="Lanie J.A."/>
            <person name="Ng W.-L."/>
            <person name="Kazmierczak K.M."/>
            <person name="Andrzejewski T.M."/>
            <person name="Davidsen T.M."/>
            <person name="Wayne K.J."/>
            <person name="Tettelin H."/>
            <person name="Glass J.I."/>
            <person name="Rusch D."/>
            <person name="Podicherti R."/>
            <person name="Tsui H.-C.T."/>
            <person name="Winkler M.E."/>
        </authorList>
    </citation>
    <scope>NUCLEOTIDE SEQUENCE</scope>
</reference>
<keyword evidence="1" id="KW-1133">Transmembrane helix</keyword>
<feature type="non-terminal residue" evidence="2">
    <location>
        <position position="110"/>
    </location>
</feature>
<evidence type="ECO:0000256" key="1">
    <source>
        <dbReference type="SAM" id="Phobius"/>
    </source>
</evidence>
<feature type="non-terminal residue" evidence="2">
    <location>
        <position position="1"/>
    </location>
</feature>